<comment type="caution">
    <text evidence="7">The sequence shown here is derived from an EMBL/GenBank/DDBJ whole genome shotgun (WGS) entry which is preliminary data.</text>
</comment>
<organism evidence="7 8">
    <name type="scientific">Nematocida displodere</name>
    <dbReference type="NCBI Taxonomy" id="1805483"/>
    <lineage>
        <taxon>Eukaryota</taxon>
        <taxon>Fungi</taxon>
        <taxon>Fungi incertae sedis</taxon>
        <taxon>Microsporidia</taxon>
        <taxon>Nematocida</taxon>
    </lineage>
</organism>
<dbReference type="InterPro" id="IPR011012">
    <property type="entry name" value="Longin-like_dom_sf"/>
</dbReference>
<protein>
    <recommendedName>
        <fullName evidence="6">Trafficking protein particle complex subunit</fullName>
    </recommendedName>
</protein>
<keyword evidence="4 6" id="KW-0931">ER-Golgi transport</keyword>
<evidence type="ECO:0000256" key="2">
    <source>
        <dbReference type="ARBA" id="ARBA00022448"/>
    </source>
</evidence>
<keyword evidence="2 6" id="KW-0813">Transport</keyword>
<dbReference type="GO" id="GO:0005783">
    <property type="term" value="C:endoplasmic reticulum"/>
    <property type="evidence" value="ECO:0007669"/>
    <property type="project" value="UniProtKB-SubCell"/>
</dbReference>
<dbReference type="GO" id="GO:0006888">
    <property type="term" value="P:endoplasmic reticulum to Golgi vesicle-mediated transport"/>
    <property type="evidence" value="ECO:0007669"/>
    <property type="project" value="UniProtKB-UniRule"/>
</dbReference>
<keyword evidence="5 6" id="KW-0333">Golgi apparatus</keyword>
<dbReference type="GO" id="GO:0030008">
    <property type="term" value="C:TRAPP complex"/>
    <property type="evidence" value="ECO:0007669"/>
    <property type="project" value="UniProtKB-UniRule"/>
</dbReference>
<evidence type="ECO:0000256" key="3">
    <source>
        <dbReference type="ARBA" id="ARBA00022824"/>
    </source>
</evidence>
<keyword evidence="8" id="KW-1185">Reference proteome</keyword>
<dbReference type="EMBL" id="LTDL01000022">
    <property type="protein sequence ID" value="OAG31133.1"/>
    <property type="molecule type" value="Genomic_DNA"/>
</dbReference>
<dbReference type="SMART" id="SM01399">
    <property type="entry name" value="Sybindin"/>
    <property type="match status" value="1"/>
</dbReference>
<evidence type="ECO:0000256" key="6">
    <source>
        <dbReference type="RuleBase" id="RU366065"/>
    </source>
</evidence>
<dbReference type="VEuPathDB" id="MicrosporidiaDB:NEDG_01907"/>
<evidence type="ECO:0000256" key="4">
    <source>
        <dbReference type="ARBA" id="ARBA00022892"/>
    </source>
</evidence>
<proteinExistence type="inferred from homology"/>
<evidence type="ECO:0000256" key="5">
    <source>
        <dbReference type="ARBA" id="ARBA00023034"/>
    </source>
</evidence>
<dbReference type="GO" id="GO:0005794">
    <property type="term" value="C:Golgi apparatus"/>
    <property type="evidence" value="ECO:0007669"/>
    <property type="project" value="UniProtKB-SubCell"/>
</dbReference>
<dbReference type="InterPro" id="IPR007233">
    <property type="entry name" value="TRAPPC"/>
</dbReference>
<dbReference type="Proteomes" id="UP000185944">
    <property type="component" value="Unassembled WGS sequence"/>
</dbReference>
<dbReference type="Gene3D" id="3.30.450.70">
    <property type="match status" value="1"/>
</dbReference>
<accession>A0A177EGP2</accession>
<dbReference type="GeneID" id="93648257"/>
<reference evidence="7 8" key="1">
    <citation type="submission" date="2016-02" db="EMBL/GenBank/DDBJ databases">
        <title>Discovery of a natural microsporidian pathogen with a broad tissue tropism in Caenorhabditis elegans.</title>
        <authorList>
            <person name="Luallen R.J."/>
            <person name="Reinke A.W."/>
            <person name="Tong L."/>
            <person name="Botts M.R."/>
            <person name="Felix M.-A."/>
            <person name="Troemel E.R."/>
        </authorList>
    </citation>
    <scope>NUCLEOTIDE SEQUENCE [LARGE SCALE GENOMIC DNA]</scope>
    <source>
        <strain evidence="7 8">JUm2807</strain>
    </source>
</reference>
<dbReference type="Pfam" id="PF04099">
    <property type="entry name" value="Sybindin"/>
    <property type="match status" value="1"/>
</dbReference>
<comment type="similarity">
    <text evidence="6">Belongs to the TRAPP small subunits family.</text>
</comment>
<dbReference type="SUPFAM" id="SSF64356">
    <property type="entry name" value="SNARE-like"/>
    <property type="match status" value="1"/>
</dbReference>
<sequence>MIKGLLIVGSSGGLVFQKVFTDRITASSEYLMDVDKIIALSSTIYTAIEILVELGVCTMEGRYRRVTFAHEHASITALRTATRLIFIVIHSPGMETRSVAQWVDRVYGVYVDTILYDPMYTVGGRIASNAFNDVF</sequence>
<comment type="subcellular location">
    <subcellularLocation>
        <location evidence="6">Endoplasmic reticulum</location>
    </subcellularLocation>
    <subcellularLocation>
        <location evidence="6">Golgi apparatus</location>
        <location evidence="6">cis-Golgi network</location>
    </subcellularLocation>
    <subcellularLocation>
        <location evidence="1">Golgi apparatus</location>
    </subcellularLocation>
</comment>
<dbReference type="OrthoDB" id="2186726at2759"/>
<dbReference type="RefSeq" id="XP_067544857.1">
    <property type="nucleotide sequence ID" value="XM_067689325.1"/>
</dbReference>
<gene>
    <name evidence="7" type="ORF">NEDG_01907</name>
</gene>
<evidence type="ECO:0000313" key="8">
    <source>
        <dbReference type="Proteomes" id="UP000185944"/>
    </source>
</evidence>
<name>A0A177EGP2_9MICR</name>
<keyword evidence="3 6" id="KW-0256">Endoplasmic reticulum</keyword>
<comment type="subunit">
    <text evidence="6">Part of the multisubunit transport protein particle (TRAPP) complex.</text>
</comment>
<dbReference type="AlphaFoldDB" id="A0A177EGP2"/>
<evidence type="ECO:0000313" key="7">
    <source>
        <dbReference type="EMBL" id="OAG31133.1"/>
    </source>
</evidence>
<evidence type="ECO:0000256" key="1">
    <source>
        <dbReference type="ARBA" id="ARBA00004555"/>
    </source>
</evidence>